<evidence type="ECO:0000256" key="3">
    <source>
        <dbReference type="ARBA" id="ARBA00022807"/>
    </source>
</evidence>
<evidence type="ECO:0000256" key="4">
    <source>
        <dbReference type="ARBA" id="ARBA00023145"/>
    </source>
</evidence>
<gene>
    <name evidence="7" type="ORF">BCR38DRAFT_334417</name>
</gene>
<evidence type="ECO:0000256" key="2">
    <source>
        <dbReference type="ARBA" id="ARBA00022703"/>
    </source>
</evidence>
<evidence type="ECO:0000256" key="5">
    <source>
        <dbReference type="SAM" id="MobiDB-lite"/>
    </source>
</evidence>
<dbReference type="InParanoid" id="A0A1Y2EG06"/>
<evidence type="ECO:0000313" key="7">
    <source>
        <dbReference type="EMBL" id="ORY70508.1"/>
    </source>
</evidence>
<evidence type="ECO:0000313" key="8">
    <source>
        <dbReference type="Proteomes" id="UP000193689"/>
    </source>
</evidence>
<dbReference type="STRING" id="1141098.A0A1Y2EG06"/>
<keyword evidence="3" id="KW-0378">Hydrolase</keyword>
<dbReference type="RefSeq" id="XP_040720458.1">
    <property type="nucleotide sequence ID" value="XM_040855315.1"/>
</dbReference>
<dbReference type="InterPro" id="IPR050452">
    <property type="entry name" value="Metacaspase"/>
</dbReference>
<keyword evidence="2" id="KW-0053">Apoptosis</keyword>
<dbReference type="Proteomes" id="UP000193689">
    <property type="component" value="Unassembled WGS sequence"/>
</dbReference>
<feature type="compositionally biased region" description="Gly residues" evidence="5">
    <location>
        <begin position="11"/>
        <end position="24"/>
    </location>
</feature>
<evidence type="ECO:0000256" key="1">
    <source>
        <dbReference type="ARBA" id="ARBA00009005"/>
    </source>
</evidence>
<feature type="region of interest" description="Disordered" evidence="5">
    <location>
        <begin position="1"/>
        <end position="150"/>
    </location>
</feature>
<reference evidence="7 8" key="1">
    <citation type="submission" date="2016-07" db="EMBL/GenBank/DDBJ databases">
        <title>Pervasive Adenine N6-methylation of Active Genes in Fungi.</title>
        <authorList>
            <consortium name="DOE Joint Genome Institute"/>
            <person name="Mondo S.J."/>
            <person name="Dannebaum R.O."/>
            <person name="Kuo R.C."/>
            <person name="Labutti K."/>
            <person name="Haridas S."/>
            <person name="Kuo A."/>
            <person name="Salamov A."/>
            <person name="Ahrendt S.R."/>
            <person name="Lipzen A."/>
            <person name="Sullivan W."/>
            <person name="Andreopoulos W.B."/>
            <person name="Clum A."/>
            <person name="Lindquist E."/>
            <person name="Daum C."/>
            <person name="Ramamoorthy G.K."/>
            <person name="Gryganskyi A."/>
            <person name="Culley D."/>
            <person name="Magnuson J.K."/>
            <person name="James T.Y."/>
            <person name="O'Malley M.A."/>
            <person name="Stajich J.E."/>
            <person name="Spatafora J.W."/>
            <person name="Visel A."/>
            <person name="Grigoriev I.V."/>
        </authorList>
    </citation>
    <scope>NUCLEOTIDE SEQUENCE [LARGE SCALE GENOMIC DNA]</scope>
    <source>
        <strain evidence="7 8">CBS 129021</strain>
    </source>
</reference>
<protein>
    <submittedName>
        <fullName evidence="7">Caspase domain-domain-containing protein</fullName>
    </submittedName>
</protein>
<dbReference type="GO" id="GO:0006915">
    <property type="term" value="P:apoptotic process"/>
    <property type="evidence" value="ECO:0007669"/>
    <property type="project" value="UniProtKB-KW"/>
</dbReference>
<sequence length="462" mass="49919">MSWGGPPPNQGYGGYGGGGGGGYGPPQPPPGQWQQPPPPQQQQPGYNQYGGPPPHGPPQQQYGHNQYGPPSHHQPPPQNSYPGGYGGPPQHHQQPQYPQHSQHGYQPPPGPPPPGLDPYGYRQGGQGGQGGYGGDHRTAQAPPHAAQQFGHGAPAGYTFQYSNCTGKRKALLIGINYFGQKGELRGCINDVKNLSAFLIERYNYKREDMVILTDDQDPNGKMYPTKVNIIQAMKWLVSNAQADDALFLHYSGHGGQTKDLDGDEEDGTDEVIYPVDYQRAGHIVDDEIHFTVVKPLGPGVRLTAIFDSCHSGSVMDLPYMYSTKGVLKEPNLAAEAGQGLLAAFSAYTKGDMAGVASTIFGFAKTAYRGDDAYKKTKQTKTSPADVIMWSGSKDDQTSADATIAQQATGAMSFAFITAIKQNPKQSYVELLNSIRDVLETKYSQKPQLSCSHPLDTNLLFVM</sequence>
<dbReference type="OrthoDB" id="3223806at2759"/>
<feature type="compositionally biased region" description="Pro residues" evidence="5">
    <location>
        <begin position="106"/>
        <end position="116"/>
    </location>
</feature>
<dbReference type="GeneID" id="63771527"/>
<organism evidence="7 8">
    <name type="scientific">Pseudomassariella vexata</name>
    <dbReference type="NCBI Taxonomy" id="1141098"/>
    <lineage>
        <taxon>Eukaryota</taxon>
        <taxon>Fungi</taxon>
        <taxon>Dikarya</taxon>
        <taxon>Ascomycota</taxon>
        <taxon>Pezizomycotina</taxon>
        <taxon>Sordariomycetes</taxon>
        <taxon>Xylariomycetidae</taxon>
        <taxon>Amphisphaeriales</taxon>
        <taxon>Pseudomassariaceae</taxon>
        <taxon>Pseudomassariella</taxon>
    </lineage>
</organism>
<dbReference type="GO" id="GO:0006508">
    <property type="term" value="P:proteolysis"/>
    <property type="evidence" value="ECO:0007669"/>
    <property type="project" value="InterPro"/>
</dbReference>
<keyword evidence="8" id="KW-1185">Reference proteome</keyword>
<feature type="compositionally biased region" description="Low complexity" evidence="5">
    <location>
        <begin position="58"/>
        <end position="71"/>
    </location>
</feature>
<keyword evidence="3" id="KW-0788">Thiol protease</keyword>
<feature type="compositionally biased region" description="Pro residues" evidence="5">
    <location>
        <begin position="25"/>
        <end position="41"/>
    </location>
</feature>
<dbReference type="SUPFAM" id="SSF52129">
    <property type="entry name" value="Caspase-like"/>
    <property type="match status" value="1"/>
</dbReference>
<dbReference type="InterPro" id="IPR029030">
    <property type="entry name" value="Caspase-like_dom_sf"/>
</dbReference>
<dbReference type="FunCoup" id="A0A1Y2EG06">
    <property type="interactions" value="349"/>
</dbReference>
<keyword evidence="4" id="KW-0865">Zymogen</keyword>
<dbReference type="AlphaFoldDB" id="A0A1Y2EG06"/>
<dbReference type="InterPro" id="IPR011600">
    <property type="entry name" value="Pept_C14_caspase"/>
</dbReference>
<dbReference type="PANTHER" id="PTHR48104">
    <property type="entry name" value="METACASPASE-4"/>
    <property type="match status" value="1"/>
</dbReference>
<dbReference type="Gene3D" id="3.40.50.12660">
    <property type="match status" value="1"/>
</dbReference>
<comment type="similarity">
    <text evidence="1">Belongs to the peptidase C14B family.</text>
</comment>
<dbReference type="EMBL" id="MCFJ01000002">
    <property type="protein sequence ID" value="ORY70508.1"/>
    <property type="molecule type" value="Genomic_DNA"/>
</dbReference>
<evidence type="ECO:0000259" key="6">
    <source>
        <dbReference type="Pfam" id="PF00656"/>
    </source>
</evidence>
<proteinExistence type="inferred from homology"/>
<keyword evidence="3" id="KW-0645">Protease</keyword>
<dbReference type="GO" id="GO:0005737">
    <property type="term" value="C:cytoplasm"/>
    <property type="evidence" value="ECO:0007669"/>
    <property type="project" value="TreeGrafter"/>
</dbReference>
<comment type="caution">
    <text evidence="7">The sequence shown here is derived from an EMBL/GenBank/DDBJ whole genome shotgun (WGS) entry which is preliminary data.</text>
</comment>
<dbReference type="PANTHER" id="PTHR48104:SF30">
    <property type="entry name" value="METACASPASE-1"/>
    <property type="match status" value="1"/>
</dbReference>
<name>A0A1Y2EG06_9PEZI</name>
<dbReference type="GO" id="GO:0004197">
    <property type="term" value="F:cysteine-type endopeptidase activity"/>
    <property type="evidence" value="ECO:0007669"/>
    <property type="project" value="InterPro"/>
</dbReference>
<feature type="compositionally biased region" description="Gly residues" evidence="5">
    <location>
        <begin position="122"/>
        <end position="133"/>
    </location>
</feature>
<feature type="domain" description="Peptidase C14 caspase" evidence="6">
    <location>
        <begin position="167"/>
        <end position="454"/>
    </location>
</feature>
<feature type="compositionally biased region" description="Low complexity" evidence="5">
    <location>
        <begin position="88"/>
        <end position="105"/>
    </location>
</feature>
<accession>A0A1Y2EG06</accession>
<dbReference type="Pfam" id="PF00656">
    <property type="entry name" value="Peptidase_C14"/>
    <property type="match status" value="1"/>
</dbReference>